<comment type="caution">
    <text evidence="2">The sequence shown here is derived from an EMBL/GenBank/DDBJ whole genome shotgun (WGS) entry which is preliminary data.</text>
</comment>
<evidence type="ECO:0000313" key="2">
    <source>
        <dbReference type="EMBL" id="KAA8898127.1"/>
    </source>
</evidence>
<proteinExistence type="predicted"/>
<name>A0A642UI30_DIURU</name>
<dbReference type="GeneID" id="54783633"/>
<dbReference type="EMBL" id="SWFT01000149">
    <property type="protein sequence ID" value="KAA8898127.1"/>
    <property type="molecule type" value="Genomic_DNA"/>
</dbReference>
<dbReference type="OMA" id="DNMYGIK"/>
<keyword evidence="1" id="KW-0732">Signal</keyword>
<dbReference type="RefSeq" id="XP_034010384.1">
    <property type="nucleotide sequence ID" value="XM_034157913.1"/>
</dbReference>
<organism evidence="2 3">
    <name type="scientific">Diutina rugosa</name>
    <name type="common">Yeast</name>
    <name type="synonym">Candida rugosa</name>
    <dbReference type="NCBI Taxonomy" id="5481"/>
    <lineage>
        <taxon>Eukaryota</taxon>
        <taxon>Fungi</taxon>
        <taxon>Dikarya</taxon>
        <taxon>Ascomycota</taxon>
        <taxon>Saccharomycotina</taxon>
        <taxon>Pichiomycetes</taxon>
        <taxon>Debaryomycetaceae</taxon>
        <taxon>Diutina</taxon>
    </lineage>
</organism>
<accession>A0A642UI30</accession>
<gene>
    <name evidence="2" type="ORF">DIURU_004982</name>
</gene>
<evidence type="ECO:0008006" key="4">
    <source>
        <dbReference type="Google" id="ProtNLM"/>
    </source>
</evidence>
<protein>
    <recommendedName>
        <fullName evidence="4">Opaque-phase-specific protein OP4</fullName>
    </recommendedName>
</protein>
<evidence type="ECO:0000313" key="3">
    <source>
        <dbReference type="Proteomes" id="UP000449547"/>
    </source>
</evidence>
<sequence length="358" mass="38554">MRFSRVLPWASTLLFVTAEPGLTNFDIRQDLHQSDDAPEVLQLIQSFWDSTFESESPNAKRDLESTVQNLAITANQSGVIWQVLDSLYENPNQVDSIGTIAGNALKGLGVFLNSGSLAALIDAGKPYINQVFDSGLIQGLASYLFSDQNLNITADSLGNLLRSPNSTWFSQLLLDIGDGQGIHMDHINWLILNKKSAYPETANNIVTDSVFGNPNVKAKRADDANGNYTGSLQQFLGNIVSSVGNSNVLANSVGAITGGLAKSGVLGPILLRVLNTTEYSDVLGELISAINATGALNIDVNTYFDQLKKSGVMSDGVQFIISDPTVAPPLGLFFQRLELTGAYHDVQQNLYGPSELKN</sequence>
<feature type="chain" id="PRO_5024800521" description="Opaque-phase-specific protein OP4" evidence="1">
    <location>
        <begin position="19"/>
        <end position="358"/>
    </location>
</feature>
<evidence type="ECO:0000256" key="1">
    <source>
        <dbReference type="SAM" id="SignalP"/>
    </source>
</evidence>
<feature type="signal peptide" evidence="1">
    <location>
        <begin position="1"/>
        <end position="18"/>
    </location>
</feature>
<dbReference type="AlphaFoldDB" id="A0A642UI30"/>
<reference evidence="2 3" key="1">
    <citation type="submission" date="2019-07" db="EMBL/GenBank/DDBJ databases">
        <title>Genome assembly of two rare yeast pathogens: Diutina rugosa and Trichomonascus ciferrii.</title>
        <authorList>
            <person name="Mixao V."/>
            <person name="Saus E."/>
            <person name="Hansen A."/>
            <person name="Lass-Flor C."/>
            <person name="Gabaldon T."/>
        </authorList>
    </citation>
    <scope>NUCLEOTIDE SEQUENCE [LARGE SCALE GENOMIC DNA]</scope>
    <source>
        <strain evidence="2 3">CBS 613</strain>
    </source>
</reference>
<keyword evidence="3" id="KW-1185">Reference proteome</keyword>
<dbReference type="OrthoDB" id="4095418at2759"/>
<dbReference type="Proteomes" id="UP000449547">
    <property type="component" value="Unassembled WGS sequence"/>
</dbReference>
<dbReference type="VEuPathDB" id="FungiDB:DIURU_004982"/>